<organism evidence="2">
    <name type="scientific">marine sediment metagenome</name>
    <dbReference type="NCBI Taxonomy" id="412755"/>
    <lineage>
        <taxon>unclassified sequences</taxon>
        <taxon>metagenomes</taxon>
        <taxon>ecological metagenomes</taxon>
    </lineage>
</organism>
<dbReference type="AlphaFoldDB" id="X0WE61"/>
<reference evidence="2" key="1">
    <citation type="journal article" date="2014" name="Front. Microbiol.">
        <title>High frequency of phylogenetically diverse reductive dehalogenase-homologous genes in deep subseafloor sedimentary metagenomes.</title>
        <authorList>
            <person name="Kawai M."/>
            <person name="Futagami T."/>
            <person name="Toyoda A."/>
            <person name="Takaki Y."/>
            <person name="Nishi S."/>
            <person name="Hori S."/>
            <person name="Arai W."/>
            <person name="Tsubouchi T."/>
            <person name="Morono Y."/>
            <person name="Uchiyama I."/>
            <person name="Ito T."/>
            <person name="Fujiyama A."/>
            <person name="Inagaki F."/>
            <person name="Takami H."/>
        </authorList>
    </citation>
    <scope>NUCLEOTIDE SEQUENCE</scope>
    <source>
        <strain evidence="2">Expedition CK06-06</strain>
    </source>
</reference>
<sequence length="100" mass="10811">DRYFDVILQPLTATDNVVTEVGQPKAAWAPGYEVYKGCKVTNLSERYAYGTQPTVTFTCRALRFVLAEGEDQREFGNGKAGRTASTVQGLEPAGVPAPVV</sequence>
<evidence type="ECO:0000256" key="1">
    <source>
        <dbReference type="SAM" id="MobiDB-lite"/>
    </source>
</evidence>
<evidence type="ECO:0000313" key="2">
    <source>
        <dbReference type="EMBL" id="GAG21447.1"/>
    </source>
</evidence>
<accession>X0WE61</accession>
<feature type="non-terminal residue" evidence="2">
    <location>
        <position position="1"/>
    </location>
</feature>
<gene>
    <name evidence="2" type="ORF">S01H1_56801</name>
</gene>
<protein>
    <submittedName>
        <fullName evidence="2">Uncharacterized protein</fullName>
    </submittedName>
</protein>
<feature type="region of interest" description="Disordered" evidence="1">
    <location>
        <begin position="74"/>
        <end position="100"/>
    </location>
</feature>
<proteinExistence type="predicted"/>
<comment type="caution">
    <text evidence="2">The sequence shown here is derived from an EMBL/GenBank/DDBJ whole genome shotgun (WGS) entry which is preliminary data.</text>
</comment>
<dbReference type="EMBL" id="BARS01037011">
    <property type="protein sequence ID" value="GAG21447.1"/>
    <property type="molecule type" value="Genomic_DNA"/>
</dbReference>
<name>X0WE61_9ZZZZ</name>